<accession>R4TBI2</accession>
<protein>
    <submittedName>
        <fullName evidence="1">HNH endonuclease</fullName>
    </submittedName>
</protein>
<evidence type="ECO:0000313" key="1">
    <source>
        <dbReference type="EMBL" id="AGM12340.1"/>
    </source>
</evidence>
<name>R4TBI2_9CAUD</name>
<dbReference type="InterPro" id="IPR003615">
    <property type="entry name" value="HNH_nuc"/>
</dbReference>
<evidence type="ECO:0000313" key="2">
    <source>
        <dbReference type="Proteomes" id="UP000204175"/>
    </source>
</evidence>
<dbReference type="CDD" id="cd00085">
    <property type="entry name" value="HNHc"/>
    <property type="match status" value="1"/>
</dbReference>
<sequence length="125" mass="14490">MALAGEAKREYQRQWRANRRAAWFAGKACVRCGSDEDLELDHVDPTLKVTNAVWSWSQERRDVELAKCQVLCNACHKAKTISQTVITIGLKAYRHGTCSMYEHHRCRCGLCRLWARNKKRRQRAA</sequence>
<dbReference type="KEGG" id="vg:16212582"/>
<keyword evidence="1" id="KW-0378">Hydrolase</keyword>
<keyword evidence="1" id="KW-0540">Nuclease</keyword>
<keyword evidence="1" id="KW-0255">Endonuclease</keyword>
<dbReference type="Proteomes" id="UP000204175">
    <property type="component" value="Segment"/>
</dbReference>
<dbReference type="OrthoDB" id="158at680277"/>
<gene>
    <name evidence="1" type="ORF">PEGLEG_96</name>
</gene>
<reference evidence="1 2" key="1">
    <citation type="journal article" date="2014" name="J. Virol.">
        <title>Cluster M mycobacteriophages Bongo, PegLeg, and Rey with unusually large repertoires of tRNA isotypes.</title>
        <authorList>
            <person name="Pope W.H."/>
            <person name="Anders K.R."/>
            <person name="Baird M."/>
            <person name="Bowman C.A."/>
            <person name="Boyle M.M."/>
            <person name="Broussard G.W."/>
            <person name="Chow T."/>
            <person name="Clase K.L."/>
            <person name="Cooper S."/>
            <person name="Cornely K.A."/>
            <person name="DeJong R.J."/>
            <person name="Delesalle V.A."/>
            <person name="Deng L."/>
            <person name="Dunbar D."/>
            <person name="Edgington N.P."/>
            <person name="Ferreira C.M."/>
            <person name="Weston Hafer K."/>
            <person name="Hartzog G.A."/>
            <person name="Hatherill J.R."/>
            <person name="Hughes L.E."/>
            <person name="Ipapo K."/>
            <person name="Krukonis G.P."/>
            <person name="Meier C.G."/>
            <person name="Monti D.L."/>
            <person name="Olm M.R."/>
            <person name="Page S.T."/>
            <person name="Peebles C.L."/>
            <person name="Rinehart C.A."/>
            <person name="Rubin M.R."/>
            <person name="Russell D.A."/>
            <person name="Sanders E.R."/>
            <person name="Schoer M."/>
            <person name="Shaffer C.D."/>
            <person name="Wherley J."/>
            <person name="Vazquez E."/>
            <person name="Yuan H."/>
            <person name="Zhang D."/>
            <person name="Cresawn S.G."/>
            <person name="Jacobs-Sera D."/>
            <person name="Hendrix R.W."/>
            <person name="Hatfull G.F."/>
        </authorList>
    </citation>
    <scope>NUCLEOTIDE SEQUENCE [LARGE SCALE GENOMIC DNA]</scope>
</reference>
<organism evidence="1 2">
    <name type="scientific">Mycobacterium phage PegLeg</name>
    <dbReference type="NCBI Taxonomy" id="1325953"/>
    <lineage>
        <taxon>Viruses</taxon>
        <taxon>Duplodnaviria</taxon>
        <taxon>Heunggongvirae</taxon>
        <taxon>Uroviricota</taxon>
        <taxon>Caudoviricetes</taxon>
        <taxon>Vilmaviridae</taxon>
        <taxon>Mclasvirinae</taxon>
        <taxon>Bongovirus</taxon>
        <taxon>Bongovirus bongo</taxon>
    </lineage>
</organism>
<dbReference type="RefSeq" id="YP_008051023.1">
    <property type="nucleotide sequence ID" value="NC_021299.1"/>
</dbReference>
<dbReference type="Gene3D" id="1.10.30.50">
    <property type="match status" value="1"/>
</dbReference>
<proteinExistence type="predicted"/>
<dbReference type="EMBL" id="KC900379">
    <property type="protein sequence ID" value="AGM12340.1"/>
    <property type="molecule type" value="Genomic_DNA"/>
</dbReference>
<dbReference type="GeneID" id="16212582"/>
<dbReference type="GO" id="GO:0004519">
    <property type="term" value="F:endonuclease activity"/>
    <property type="evidence" value="ECO:0007669"/>
    <property type="project" value="UniProtKB-KW"/>
</dbReference>